<evidence type="ECO:0000313" key="15">
    <source>
        <dbReference type="Proteomes" id="UP001150062"/>
    </source>
</evidence>
<comment type="similarity">
    <text evidence="1">Belongs to the protein kinase superfamily. STE Ser/Thr protein kinase family. STE20 subfamily.</text>
</comment>
<dbReference type="EC" id="2.7.11.1" evidence="2"/>
<dbReference type="PANTHER" id="PTHR48012">
    <property type="entry name" value="STERILE20-LIKE KINASE, ISOFORM B-RELATED"/>
    <property type="match status" value="1"/>
</dbReference>
<dbReference type="SMART" id="SM00220">
    <property type="entry name" value="S_TKc"/>
    <property type="match status" value="1"/>
</dbReference>
<evidence type="ECO:0000256" key="1">
    <source>
        <dbReference type="ARBA" id="ARBA00008874"/>
    </source>
</evidence>
<evidence type="ECO:0000256" key="9">
    <source>
        <dbReference type="ARBA" id="ARBA00048679"/>
    </source>
</evidence>
<organism evidence="14 15">
    <name type="scientific">Anaeramoeba flamelloides</name>
    <dbReference type="NCBI Taxonomy" id="1746091"/>
    <lineage>
        <taxon>Eukaryota</taxon>
        <taxon>Metamonada</taxon>
        <taxon>Anaeramoebidae</taxon>
        <taxon>Anaeramoeba</taxon>
    </lineage>
</organism>
<evidence type="ECO:0000256" key="6">
    <source>
        <dbReference type="ARBA" id="ARBA00022777"/>
    </source>
</evidence>
<dbReference type="InterPro" id="IPR008271">
    <property type="entry name" value="Ser/Thr_kinase_AS"/>
</dbReference>
<dbReference type="PROSITE" id="PS00107">
    <property type="entry name" value="PROTEIN_KINASE_ATP"/>
    <property type="match status" value="1"/>
</dbReference>
<evidence type="ECO:0000256" key="3">
    <source>
        <dbReference type="ARBA" id="ARBA00022527"/>
    </source>
</evidence>
<dbReference type="PANTHER" id="PTHR48012:SF10">
    <property type="entry name" value="FI20177P1"/>
    <property type="match status" value="1"/>
</dbReference>
<name>A0ABQ8YRU7_9EUKA</name>
<dbReference type="InterPro" id="IPR017441">
    <property type="entry name" value="Protein_kinase_ATP_BS"/>
</dbReference>
<evidence type="ECO:0000256" key="4">
    <source>
        <dbReference type="ARBA" id="ARBA00022679"/>
    </source>
</evidence>
<dbReference type="Gene3D" id="1.10.510.10">
    <property type="entry name" value="Transferase(Phosphotransferase) domain 1"/>
    <property type="match status" value="1"/>
</dbReference>
<protein>
    <recommendedName>
        <fullName evidence="2">non-specific serine/threonine protein kinase</fullName>
        <ecNumber evidence="2">2.7.11.1</ecNumber>
    </recommendedName>
</protein>
<dbReference type="PROSITE" id="PS50011">
    <property type="entry name" value="PROTEIN_KINASE_DOM"/>
    <property type="match status" value="1"/>
</dbReference>
<evidence type="ECO:0000256" key="8">
    <source>
        <dbReference type="ARBA" id="ARBA00047899"/>
    </source>
</evidence>
<dbReference type="Proteomes" id="UP001150062">
    <property type="component" value="Unassembled WGS sequence"/>
</dbReference>
<comment type="catalytic activity">
    <reaction evidence="8">
        <text>L-threonyl-[protein] + ATP = O-phospho-L-threonyl-[protein] + ADP + H(+)</text>
        <dbReference type="Rhea" id="RHEA:46608"/>
        <dbReference type="Rhea" id="RHEA-COMP:11060"/>
        <dbReference type="Rhea" id="RHEA-COMP:11605"/>
        <dbReference type="ChEBI" id="CHEBI:15378"/>
        <dbReference type="ChEBI" id="CHEBI:30013"/>
        <dbReference type="ChEBI" id="CHEBI:30616"/>
        <dbReference type="ChEBI" id="CHEBI:61977"/>
        <dbReference type="ChEBI" id="CHEBI:456216"/>
        <dbReference type="EC" id="2.7.11.1"/>
    </reaction>
</comment>
<evidence type="ECO:0000259" key="13">
    <source>
        <dbReference type="PROSITE" id="PS50011"/>
    </source>
</evidence>
<dbReference type="InterPro" id="IPR050629">
    <property type="entry name" value="STE20/SPS1-PAK"/>
</dbReference>
<keyword evidence="3 11" id="KW-0723">Serine/threonine-protein kinase</keyword>
<accession>A0ABQ8YRU7</accession>
<feature type="binding site" evidence="10">
    <location>
        <position position="35"/>
    </location>
    <ligand>
        <name>ATP</name>
        <dbReference type="ChEBI" id="CHEBI:30616"/>
    </ligand>
</feature>
<keyword evidence="6" id="KW-0418">Kinase</keyword>
<evidence type="ECO:0000313" key="14">
    <source>
        <dbReference type="EMBL" id="KAJ6247305.1"/>
    </source>
</evidence>
<feature type="compositionally biased region" description="Acidic residues" evidence="12">
    <location>
        <begin position="294"/>
        <end position="319"/>
    </location>
</feature>
<gene>
    <name evidence="14" type="ORF">M0813_18833</name>
</gene>
<dbReference type="InterPro" id="IPR000719">
    <property type="entry name" value="Prot_kinase_dom"/>
</dbReference>
<evidence type="ECO:0000256" key="7">
    <source>
        <dbReference type="ARBA" id="ARBA00022840"/>
    </source>
</evidence>
<evidence type="ECO:0000256" key="10">
    <source>
        <dbReference type="PROSITE-ProRule" id="PRU10141"/>
    </source>
</evidence>
<dbReference type="Gene3D" id="3.30.200.20">
    <property type="entry name" value="Phosphorylase Kinase, domain 1"/>
    <property type="match status" value="1"/>
</dbReference>
<feature type="region of interest" description="Disordered" evidence="12">
    <location>
        <begin position="291"/>
        <end position="337"/>
    </location>
</feature>
<evidence type="ECO:0000256" key="11">
    <source>
        <dbReference type="RuleBase" id="RU000304"/>
    </source>
</evidence>
<evidence type="ECO:0000256" key="12">
    <source>
        <dbReference type="SAM" id="MobiDB-lite"/>
    </source>
</evidence>
<dbReference type="SUPFAM" id="SSF56112">
    <property type="entry name" value="Protein kinase-like (PK-like)"/>
    <property type="match status" value="1"/>
</dbReference>
<comment type="catalytic activity">
    <reaction evidence="9">
        <text>L-seryl-[protein] + ATP = O-phospho-L-seryl-[protein] + ADP + H(+)</text>
        <dbReference type="Rhea" id="RHEA:17989"/>
        <dbReference type="Rhea" id="RHEA-COMP:9863"/>
        <dbReference type="Rhea" id="RHEA-COMP:11604"/>
        <dbReference type="ChEBI" id="CHEBI:15378"/>
        <dbReference type="ChEBI" id="CHEBI:29999"/>
        <dbReference type="ChEBI" id="CHEBI:30616"/>
        <dbReference type="ChEBI" id="CHEBI:83421"/>
        <dbReference type="ChEBI" id="CHEBI:456216"/>
        <dbReference type="EC" id="2.7.11.1"/>
    </reaction>
</comment>
<evidence type="ECO:0000256" key="2">
    <source>
        <dbReference type="ARBA" id="ARBA00012513"/>
    </source>
</evidence>
<proteinExistence type="inferred from homology"/>
<evidence type="ECO:0000256" key="5">
    <source>
        <dbReference type="ARBA" id="ARBA00022741"/>
    </source>
</evidence>
<keyword evidence="4" id="KW-0808">Transferase</keyword>
<keyword evidence="5 10" id="KW-0547">Nucleotide-binding</keyword>
<comment type="caution">
    <text evidence="14">The sequence shown here is derived from an EMBL/GenBank/DDBJ whole genome shotgun (WGS) entry which is preliminary data.</text>
</comment>
<dbReference type="EMBL" id="JAOAOG010000127">
    <property type="protein sequence ID" value="KAJ6247305.1"/>
    <property type="molecule type" value="Genomic_DNA"/>
</dbReference>
<dbReference type="Pfam" id="PF00069">
    <property type="entry name" value="Pkinase"/>
    <property type="match status" value="1"/>
</dbReference>
<keyword evidence="15" id="KW-1185">Reference proteome</keyword>
<feature type="domain" description="Protein kinase" evidence="13">
    <location>
        <begin position="6"/>
        <end position="262"/>
    </location>
</feature>
<dbReference type="InterPro" id="IPR011009">
    <property type="entry name" value="Kinase-like_dom_sf"/>
</dbReference>
<reference evidence="14" key="1">
    <citation type="submission" date="2022-08" db="EMBL/GenBank/DDBJ databases">
        <title>Novel sulfate-reducing endosymbionts in the free-living metamonad Anaeramoeba.</title>
        <authorList>
            <person name="Jerlstrom-Hultqvist J."/>
            <person name="Cepicka I."/>
            <person name="Gallot-Lavallee L."/>
            <person name="Salas-Leiva D."/>
            <person name="Curtis B.A."/>
            <person name="Zahonova K."/>
            <person name="Pipaliya S."/>
            <person name="Dacks J."/>
            <person name="Roger A.J."/>
        </authorList>
    </citation>
    <scope>NUCLEOTIDE SEQUENCE</scope>
    <source>
        <strain evidence="14">Schooner1</strain>
    </source>
</reference>
<keyword evidence="7 10" id="KW-0067">ATP-binding</keyword>
<dbReference type="PROSITE" id="PS00108">
    <property type="entry name" value="PROTEIN_KINASE_ST"/>
    <property type="match status" value="1"/>
</dbReference>
<sequence length="337" mass="38540">MGLENYEIKEIIGVGSFAKVYRAVHKKTNKQVALKIVKLDKQNRKHLKMTLKEISILASCRSPQILKYIESFLDGDRLYIVTELMLATLTEIRETVGTFKDSKALGYLFHEIVKGLDYIHNEKVIHRDIKPENIMVNELGDVVIVDFGISTSIESCLDENNKDNFAGTLHYLSPEIVCGKSYNEKVDIWSFGIVGYQMVTGKPPHHGQDNVNVINLIEKKDAPYLVATGGSSKEYRNFVNKCLIKNPEKRPTTKDLLKNKFLKKGKKSSFLKIISKYQTLTKNNNKIIHFTTSSEEEESELSDVEKSDVEEENDENDSEAENKENINKKEKKKGWKF</sequence>